<accession>A0A3B3XVU1</accession>
<reference evidence="1" key="2">
    <citation type="submission" date="2025-09" db="UniProtKB">
        <authorList>
            <consortium name="Ensembl"/>
        </authorList>
    </citation>
    <scope>IDENTIFICATION</scope>
</reference>
<dbReference type="AlphaFoldDB" id="A0A3B3XVU1"/>
<reference evidence="1" key="1">
    <citation type="submission" date="2025-08" db="UniProtKB">
        <authorList>
            <consortium name="Ensembl"/>
        </authorList>
    </citation>
    <scope>IDENTIFICATION</scope>
</reference>
<protein>
    <submittedName>
        <fullName evidence="1">Uncharacterized protein</fullName>
    </submittedName>
</protein>
<evidence type="ECO:0000313" key="1">
    <source>
        <dbReference type="Ensembl" id="ENSPMEP00000019197.1"/>
    </source>
</evidence>
<sequence>MTLPFKPESLSVTLIKETTAVPDLGGFPPSKAVRINLCSLCFSRSRGFCKTKCGTLSFPLSRICKPKCSFWLNLYTRIVLTATSGSRAVGNWKRLPG</sequence>
<evidence type="ECO:0000313" key="2">
    <source>
        <dbReference type="Proteomes" id="UP000261480"/>
    </source>
</evidence>
<dbReference type="Ensembl" id="ENSPMET00000034516.1">
    <property type="protein sequence ID" value="ENSPMEP00000019197.1"/>
    <property type="gene ID" value="ENSPMEG00000022184.1"/>
</dbReference>
<organism evidence="1 2">
    <name type="scientific">Poecilia mexicana</name>
    <dbReference type="NCBI Taxonomy" id="48701"/>
    <lineage>
        <taxon>Eukaryota</taxon>
        <taxon>Metazoa</taxon>
        <taxon>Chordata</taxon>
        <taxon>Craniata</taxon>
        <taxon>Vertebrata</taxon>
        <taxon>Euteleostomi</taxon>
        <taxon>Actinopterygii</taxon>
        <taxon>Neopterygii</taxon>
        <taxon>Teleostei</taxon>
        <taxon>Neoteleostei</taxon>
        <taxon>Acanthomorphata</taxon>
        <taxon>Ovalentaria</taxon>
        <taxon>Atherinomorphae</taxon>
        <taxon>Cyprinodontiformes</taxon>
        <taxon>Poeciliidae</taxon>
        <taxon>Poeciliinae</taxon>
        <taxon>Poecilia</taxon>
    </lineage>
</organism>
<name>A0A3B3XVU1_9TELE</name>
<proteinExistence type="predicted"/>
<dbReference type="Proteomes" id="UP000261480">
    <property type="component" value="Unplaced"/>
</dbReference>
<keyword evidence="2" id="KW-1185">Reference proteome</keyword>